<dbReference type="InterPro" id="IPR029063">
    <property type="entry name" value="SAM-dependent_MTases_sf"/>
</dbReference>
<keyword evidence="3" id="KW-1185">Reference proteome</keyword>
<name>A0ABP9RL46_9ACTN</name>
<sequence>MKQDQRAPFVAALERARQAAYPPGEYVGQESFVLASEIRELAGRARIGSGVSVLDACCGVAGPGRLITAEFGCQYLGVDYSASGLEIARELAGNLPCRFDQARIPPLPDDPVEVVLLLETMLAFADKRTLLGEVARALQPGGRFAFTVEEGGPLTPAERDRMPDADTAWPIELAELTDLLADVGLTITWQSECTKSHAETAAALLYAYRADAVRIANHVGARGFHELVAAHELWADWLSSGRMRKFAIVAEKL</sequence>
<evidence type="ECO:0000259" key="1">
    <source>
        <dbReference type="Pfam" id="PF08241"/>
    </source>
</evidence>
<comment type="caution">
    <text evidence="2">The sequence shown here is derived from an EMBL/GenBank/DDBJ whole genome shotgun (WGS) entry which is preliminary data.</text>
</comment>
<proteinExistence type="predicted"/>
<dbReference type="Pfam" id="PF08241">
    <property type="entry name" value="Methyltransf_11"/>
    <property type="match status" value="1"/>
</dbReference>
<dbReference type="SUPFAM" id="SSF53335">
    <property type="entry name" value="S-adenosyl-L-methionine-dependent methyltransferases"/>
    <property type="match status" value="1"/>
</dbReference>
<feature type="domain" description="Methyltransferase type 11" evidence="1">
    <location>
        <begin position="54"/>
        <end position="146"/>
    </location>
</feature>
<organism evidence="2 3">
    <name type="scientific">Rugosimonospora acidiphila</name>
    <dbReference type="NCBI Taxonomy" id="556531"/>
    <lineage>
        <taxon>Bacteria</taxon>
        <taxon>Bacillati</taxon>
        <taxon>Actinomycetota</taxon>
        <taxon>Actinomycetes</taxon>
        <taxon>Micromonosporales</taxon>
        <taxon>Micromonosporaceae</taxon>
        <taxon>Rugosimonospora</taxon>
    </lineage>
</organism>
<dbReference type="RefSeq" id="WP_345626276.1">
    <property type="nucleotide sequence ID" value="NZ_BAABJQ010000002.1"/>
</dbReference>
<evidence type="ECO:0000313" key="2">
    <source>
        <dbReference type="EMBL" id="GAA5179238.1"/>
    </source>
</evidence>
<gene>
    <name evidence="2" type="ORF">GCM10023322_08620</name>
</gene>
<dbReference type="EMBL" id="BAABJQ010000002">
    <property type="protein sequence ID" value="GAA5179238.1"/>
    <property type="molecule type" value="Genomic_DNA"/>
</dbReference>
<accession>A0ABP9RL46</accession>
<evidence type="ECO:0000313" key="3">
    <source>
        <dbReference type="Proteomes" id="UP001501570"/>
    </source>
</evidence>
<dbReference type="CDD" id="cd02440">
    <property type="entry name" value="AdoMet_MTases"/>
    <property type="match status" value="1"/>
</dbReference>
<reference evidence="3" key="1">
    <citation type="journal article" date="2019" name="Int. J. Syst. Evol. Microbiol.">
        <title>The Global Catalogue of Microorganisms (GCM) 10K type strain sequencing project: providing services to taxonomists for standard genome sequencing and annotation.</title>
        <authorList>
            <consortium name="The Broad Institute Genomics Platform"/>
            <consortium name="The Broad Institute Genome Sequencing Center for Infectious Disease"/>
            <person name="Wu L."/>
            <person name="Ma J."/>
        </authorList>
    </citation>
    <scope>NUCLEOTIDE SEQUENCE [LARGE SCALE GENOMIC DNA]</scope>
    <source>
        <strain evidence="3">JCM 18304</strain>
    </source>
</reference>
<protein>
    <recommendedName>
        <fullName evidence="1">Methyltransferase type 11 domain-containing protein</fullName>
    </recommendedName>
</protein>
<dbReference type="Gene3D" id="3.40.50.150">
    <property type="entry name" value="Vaccinia Virus protein VP39"/>
    <property type="match status" value="1"/>
</dbReference>
<dbReference type="InterPro" id="IPR013216">
    <property type="entry name" value="Methyltransf_11"/>
</dbReference>
<dbReference type="Proteomes" id="UP001501570">
    <property type="component" value="Unassembled WGS sequence"/>
</dbReference>